<evidence type="ECO:0000313" key="1">
    <source>
        <dbReference type="EMBL" id="JAI03517.1"/>
    </source>
</evidence>
<reference evidence="1" key="2">
    <citation type="journal article" date="2015" name="Fish Shellfish Immunol.">
        <title>Early steps in the European eel (Anguilla anguilla)-Vibrio vulnificus interaction in the gills: Role of the RtxA13 toxin.</title>
        <authorList>
            <person name="Callol A."/>
            <person name="Pajuelo D."/>
            <person name="Ebbesson L."/>
            <person name="Teles M."/>
            <person name="MacKenzie S."/>
            <person name="Amaro C."/>
        </authorList>
    </citation>
    <scope>NUCLEOTIDE SEQUENCE</scope>
</reference>
<dbReference type="AlphaFoldDB" id="A0A0E9XM54"/>
<accession>A0A0E9XM54</accession>
<name>A0A0E9XM54_ANGAN</name>
<reference evidence="1" key="1">
    <citation type="submission" date="2014-11" db="EMBL/GenBank/DDBJ databases">
        <authorList>
            <person name="Amaro Gonzalez C."/>
        </authorList>
    </citation>
    <scope>NUCLEOTIDE SEQUENCE</scope>
</reference>
<sequence length="29" mass="3137">MLVGGEGCEFAAISKIFAPLICRHCDRAQ</sequence>
<protein>
    <submittedName>
        <fullName evidence="1">Uncharacterized protein</fullName>
    </submittedName>
</protein>
<dbReference type="EMBL" id="GBXM01005061">
    <property type="protein sequence ID" value="JAI03517.1"/>
    <property type="molecule type" value="Transcribed_RNA"/>
</dbReference>
<organism evidence="1">
    <name type="scientific">Anguilla anguilla</name>
    <name type="common">European freshwater eel</name>
    <name type="synonym">Muraena anguilla</name>
    <dbReference type="NCBI Taxonomy" id="7936"/>
    <lineage>
        <taxon>Eukaryota</taxon>
        <taxon>Metazoa</taxon>
        <taxon>Chordata</taxon>
        <taxon>Craniata</taxon>
        <taxon>Vertebrata</taxon>
        <taxon>Euteleostomi</taxon>
        <taxon>Actinopterygii</taxon>
        <taxon>Neopterygii</taxon>
        <taxon>Teleostei</taxon>
        <taxon>Anguilliformes</taxon>
        <taxon>Anguillidae</taxon>
        <taxon>Anguilla</taxon>
    </lineage>
</organism>
<proteinExistence type="predicted"/>